<dbReference type="PANTHER" id="PTHR18901">
    <property type="entry name" value="2-DEOXYGLUCOSE-6-PHOSPHATE PHOSPHATASE 2"/>
    <property type="match status" value="1"/>
</dbReference>
<evidence type="ECO:0000313" key="1">
    <source>
        <dbReference type="EMBL" id="QDU63244.1"/>
    </source>
</evidence>
<dbReference type="InterPro" id="IPR036412">
    <property type="entry name" value="HAD-like_sf"/>
</dbReference>
<dbReference type="InterPro" id="IPR023198">
    <property type="entry name" value="PGP-like_dom2"/>
</dbReference>
<proteinExistence type="predicted"/>
<dbReference type="RefSeq" id="WP_419192753.1">
    <property type="nucleotide sequence ID" value="NZ_CP036279.1"/>
</dbReference>
<name>A0A518B8D9_9BACT</name>
<dbReference type="GO" id="GO:0016787">
    <property type="term" value="F:hydrolase activity"/>
    <property type="evidence" value="ECO:0007669"/>
    <property type="project" value="UniProtKB-KW"/>
</dbReference>
<protein>
    <submittedName>
        <fullName evidence="1">Phosphorylated carbohydrates phosphatase</fullName>
        <ecNumber evidence="1">3.1.3.-</ecNumber>
    </submittedName>
</protein>
<dbReference type="Gene3D" id="1.10.150.240">
    <property type="entry name" value="Putative phosphatase, domain 2"/>
    <property type="match status" value="1"/>
</dbReference>
<dbReference type="EC" id="3.1.3.-" evidence="1"/>
<dbReference type="SFLD" id="SFLDG01135">
    <property type="entry name" value="C1.5.6:_HAD__Beta-PGM__Phospha"/>
    <property type="match status" value="1"/>
</dbReference>
<dbReference type="SFLD" id="SFLDS00003">
    <property type="entry name" value="Haloacid_Dehalogenase"/>
    <property type="match status" value="1"/>
</dbReference>
<dbReference type="Proteomes" id="UP000317093">
    <property type="component" value="Chromosome"/>
</dbReference>
<keyword evidence="1" id="KW-0378">Hydrolase</keyword>
<dbReference type="InterPro" id="IPR006439">
    <property type="entry name" value="HAD-SF_hydro_IA"/>
</dbReference>
<sequence>MTEILSPDAVVFDMDGLMIDTERLYVDSEREMLEKRGRELDFDNVNQIMGLPGRLAMERMRSLYDLEDTPEDLLQELRSLVQHRAETDLRTLPGLEEILARLEECEIPKAVATSTNRPMTEVFLAKIGLRDRFAFVLTGDDVTHGKPDPEIYLKAAATFGFAPERIAVLEDSINGSTAAARAGCKTVAIPNEFSRDADYEWVDLVAEDLRDERLWRLLGIHRSRDCVC</sequence>
<dbReference type="KEGG" id="knv:Pan216_41220"/>
<gene>
    <name evidence="1" type="ORF">Pan216_41220</name>
</gene>
<accession>A0A518B8D9</accession>
<organism evidence="1 2">
    <name type="scientific">Kolteria novifilia</name>
    <dbReference type="NCBI Taxonomy" id="2527975"/>
    <lineage>
        <taxon>Bacteria</taxon>
        <taxon>Pseudomonadati</taxon>
        <taxon>Planctomycetota</taxon>
        <taxon>Planctomycetia</taxon>
        <taxon>Kolteriales</taxon>
        <taxon>Kolteriaceae</taxon>
        <taxon>Kolteria</taxon>
    </lineage>
</organism>
<reference evidence="1 2" key="1">
    <citation type="submission" date="2019-02" db="EMBL/GenBank/DDBJ databases">
        <title>Deep-cultivation of Planctomycetes and their phenomic and genomic characterization uncovers novel biology.</title>
        <authorList>
            <person name="Wiegand S."/>
            <person name="Jogler M."/>
            <person name="Boedeker C."/>
            <person name="Pinto D."/>
            <person name="Vollmers J."/>
            <person name="Rivas-Marin E."/>
            <person name="Kohn T."/>
            <person name="Peeters S.H."/>
            <person name="Heuer A."/>
            <person name="Rast P."/>
            <person name="Oberbeckmann S."/>
            <person name="Bunk B."/>
            <person name="Jeske O."/>
            <person name="Meyerdierks A."/>
            <person name="Storesund J.E."/>
            <person name="Kallscheuer N."/>
            <person name="Luecker S."/>
            <person name="Lage O.M."/>
            <person name="Pohl T."/>
            <person name="Merkel B.J."/>
            <person name="Hornburger P."/>
            <person name="Mueller R.-W."/>
            <person name="Bruemmer F."/>
            <person name="Labrenz M."/>
            <person name="Spormann A.M."/>
            <person name="Op den Camp H."/>
            <person name="Overmann J."/>
            <person name="Amann R."/>
            <person name="Jetten M.S.M."/>
            <person name="Mascher T."/>
            <person name="Medema M.H."/>
            <person name="Devos D.P."/>
            <person name="Kaster A.-K."/>
            <person name="Ovreas L."/>
            <person name="Rohde M."/>
            <person name="Galperin M.Y."/>
            <person name="Jogler C."/>
        </authorList>
    </citation>
    <scope>NUCLEOTIDE SEQUENCE [LARGE SCALE GENOMIC DNA]</scope>
    <source>
        <strain evidence="1 2">Pan216</strain>
    </source>
</reference>
<dbReference type="SUPFAM" id="SSF56784">
    <property type="entry name" value="HAD-like"/>
    <property type="match status" value="1"/>
</dbReference>
<dbReference type="PANTHER" id="PTHR18901:SF38">
    <property type="entry name" value="PSEUDOURIDINE-5'-PHOSPHATASE"/>
    <property type="match status" value="1"/>
</dbReference>
<dbReference type="Pfam" id="PF13419">
    <property type="entry name" value="HAD_2"/>
    <property type="match status" value="1"/>
</dbReference>
<dbReference type="Gene3D" id="3.40.50.1000">
    <property type="entry name" value="HAD superfamily/HAD-like"/>
    <property type="match status" value="1"/>
</dbReference>
<dbReference type="InterPro" id="IPR041492">
    <property type="entry name" value="HAD_2"/>
</dbReference>
<dbReference type="SFLD" id="SFLDG01129">
    <property type="entry name" value="C1.5:_HAD__Beta-PGM__Phosphata"/>
    <property type="match status" value="1"/>
</dbReference>
<dbReference type="InterPro" id="IPR023214">
    <property type="entry name" value="HAD_sf"/>
</dbReference>
<dbReference type="AlphaFoldDB" id="A0A518B8D9"/>
<dbReference type="EMBL" id="CP036279">
    <property type="protein sequence ID" value="QDU63244.1"/>
    <property type="molecule type" value="Genomic_DNA"/>
</dbReference>
<dbReference type="NCBIfam" id="TIGR01509">
    <property type="entry name" value="HAD-SF-IA-v3"/>
    <property type="match status" value="1"/>
</dbReference>
<evidence type="ECO:0000313" key="2">
    <source>
        <dbReference type="Proteomes" id="UP000317093"/>
    </source>
</evidence>
<keyword evidence="2" id="KW-1185">Reference proteome</keyword>